<dbReference type="CDD" id="cd03788">
    <property type="entry name" value="GT20_TPS"/>
    <property type="match status" value="1"/>
</dbReference>
<dbReference type="SUPFAM" id="SSF53756">
    <property type="entry name" value="UDP-Glycosyltransferase/glycogen phosphorylase"/>
    <property type="match status" value="1"/>
</dbReference>
<dbReference type="Pfam" id="PF00982">
    <property type="entry name" value="Glyco_transf_20"/>
    <property type="match status" value="1"/>
</dbReference>
<dbReference type="PANTHER" id="PTHR10788:SF106">
    <property type="entry name" value="BCDNA.GH08860"/>
    <property type="match status" value="1"/>
</dbReference>
<dbReference type="GO" id="GO:0003825">
    <property type="term" value="F:alpha,alpha-trehalose-phosphate synthase (UDP-forming) activity"/>
    <property type="evidence" value="ECO:0007669"/>
    <property type="project" value="UniProtKB-UniRule"/>
</dbReference>
<dbReference type="UniPathway" id="UPA00299"/>
<dbReference type="Proteomes" id="UP000068210">
    <property type="component" value="Chromosome"/>
</dbReference>
<evidence type="ECO:0000256" key="4">
    <source>
        <dbReference type="ARBA" id="ARBA00022676"/>
    </source>
</evidence>
<dbReference type="NCBIfam" id="TIGR02400">
    <property type="entry name" value="trehalose_OtsA"/>
    <property type="match status" value="1"/>
</dbReference>
<evidence type="ECO:0000256" key="5">
    <source>
        <dbReference type="ARBA" id="ARBA00022679"/>
    </source>
</evidence>
<gene>
    <name evidence="8" type="primary">otsA</name>
    <name evidence="8" type="ORF">Achr_8340</name>
</gene>
<keyword evidence="4" id="KW-0328">Glycosyltransferase</keyword>
<dbReference type="Gene3D" id="3.40.50.2000">
    <property type="entry name" value="Glycogen Phosphorylase B"/>
    <property type="match status" value="2"/>
</dbReference>
<comment type="similarity">
    <text evidence="2">Belongs to the glycosyltransferase 20 family.</text>
</comment>
<evidence type="ECO:0000256" key="3">
    <source>
        <dbReference type="ARBA" id="ARBA00011881"/>
    </source>
</evidence>
<protein>
    <recommendedName>
        <fullName evidence="7">Alpha,alpha-trehalose-phosphate synthase</fullName>
        <ecNumber evidence="7">2.4.1.15</ecNumber>
    </recommendedName>
</protein>
<comment type="catalytic activity">
    <reaction evidence="6">
        <text>D-glucose 6-phosphate + UDP-alpha-D-glucose = alpha,alpha-trehalose 6-phosphate + UDP + H(+)</text>
        <dbReference type="Rhea" id="RHEA:18889"/>
        <dbReference type="ChEBI" id="CHEBI:15378"/>
        <dbReference type="ChEBI" id="CHEBI:58223"/>
        <dbReference type="ChEBI" id="CHEBI:58429"/>
        <dbReference type="ChEBI" id="CHEBI:58885"/>
        <dbReference type="ChEBI" id="CHEBI:61548"/>
        <dbReference type="EC" id="2.4.1.15"/>
    </reaction>
</comment>
<evidence type="ECO:0000256" key="7">
    <source>
        <dbReference type="NCBIfam" id="TIGR02400"/>
    </source>
</evidence>
<evidence type="ECO:0000256" key="6">
    <source>
        <dbReference type="ARBA" id="ARBA00048039"/>
    </source>
</evidence>
<name>A0A0C4WQ09_9GAMM</name>
<dbReference type="GO" id="GO:0005992">
    <property type="term" value="P:trehalose biosynthetic process"/>
    <property type="evidence" value="ECO:0007669"/>
    <property type="project" value="UniProtKB-UniRule"/>
</dbReference>
<evidence type="ECO:0000256" key="2">
    <source>
        <dbReference type="ARBA" id="ARBA00008799"/>
    </source>
</evidence>
<evidence type="ECO:0000313" key="8">
    <source>
        <dbReference type="EMBL" id="AJE20322.1"/>
    </source>
</evidence>
<dbReference type="AlphaFoldDB" id="A0A0C4WQ09"/>
<proteinExistence type="inferred from homology"/>
<keyword evidence="5" id="KW-0808">Transferase</keyword>
<evidence type="ECO:0000313" key="9">
    <source>
        <dbReference type="Proteomes" id="UP000068210"/>
    </source>
</evidence>
<dbReference type="PANTHER" id="PTHR10788">
    <property type="entry name" value="TREHALOSE-6-PHOSPHATE SYNTHASE"/>
    <property type="match status" value="1"/>
</dbReference>
<dbReference type="EC" id="2.4.1.15" evidence="7"/>
<dbReference type="KEGG" id="acx:Achr_8340"/>
<dbReference type="InterPro" id="IPR001830">
    <property type="entry name" value="Glyco_trans_20"/>
</dbReference>
<evidence type="ECO:0000256" key="1">
    <source>
        <dbReference type="ARBA" id="ARBA00005199"/>
    </source>
</evidence>
<organism evidence="8 9">
    <name type="scientific">Azotobacter chroococcum NCIMB 8003</name>
    <dbReference type="NCBI Taxonomy" id="1328314"/>
    <lineage>
        <taxon>Bacteria</taxon>
        <taxon>Pseudomonadati</taxon>
        <taxon>Pseudomonadota</taxon>
        <taxon>Gammaproteobacteria</taxon>
        <taxon>Pseudomonadales</taxon>
        <taxon>Pseudomonadaceae</taxon>
        <taxon>Azotobacter</taxon>
    </lineage>
</organism>
<accession>A0A0C4WQ09</accession>
<dbReference type="STRING" id="1328314.Achr_8340"/>
<comment type="pathway">
    <text evidence="1">Glycan biosynthesis; trehalose biosynthesis.</text>
</comment>
<reference evidence="8 9" key="1">
    <citation type="journal article" date="2015" name="PLoS ONE">
        <title>Azotobacter Genomes: The Genome of Azotobacter chroococcum NCIMB 8003 (ATCC 4412).</title>
        <authorList>
            <person name="Robson R.L."/>
            <person name="Jones R."/>
            <person name="Robson R.M."/>
            <person name="Schwartz A."/>
            <person name="Richardson T.H."/>
        </authorList>
    </citation>
    <scope>NUCLEOTIDE SEQUENCE [LARGE SCALE GENOMIC DNA]</scope>
    <source>
        <strain evidence="8 9">NCIMB 8003</strain>
    </source>
</reference>
<dbReference type="HOGENOM" id="CLU_002351_7_1_6"/>
<comment type="subunit">
    <text evidence="3">Homotetramer.</text>
</comment>
<keyword evidence="9" id="KW-1185">Reference proteome</keyword>
<sequence length="573" mass="64906">MSRLVVVSNRVAPIRQGKATAGGLAVGLHDALRQSGGIWFGWNGEVSKRPETACETIGNITYVTLDLSKPDYDQYYRGFSNATLWPVFHYRIDLARYCRKEYEGYRRVNAMLAEKLKPLLRPDDILWVHDYHLIPFAAACRQLGIGNRIGFFLHIPFPAPEVLTAIPPHEDLFRSFCYYDLIGFQTETDRLAFQDYISREAGGRVEADGNLSAYGQSFCAGVYPIGVMPDEIRRQAESYRGRRPIIGLTTEGRRRKTLISVDRLDYSKGLVERFQAYERFLEHFPEHRHNVEFIQIAPTSRSDVKTYQAIRKQLETVAGHVNGRLSDLDWTPLHYLNKSLDRRTLIGLFRTANVGLVTPLRDGMNLVAKEYVAAQNPADPGVLVLSRFAGAARELSAALIVNPYDCLGMAEALDRALRMPLEERKERYEDMMQALRAADLNAWRDTFLRDLRSFGRHRVVTARRPAGLQRSCICRSAAAGSTSDRPYQVSISARPPSQTPRAICSTWLPFLLRRCSVKRGCSTSRSKSSGSSSRALKPSSLFSLFINLPCCAVLRCRWSRPCRVRMQRRSVLA</sequence>
<dbReference type="FunFam" id="3.40.50.2000:FF:000024">
    <property type="entry name" value="Trehalose-6-phosphate synthase"/>
    <property type="match status" value="1"/>
</dbReference>
<dbReference type="InterPro" id="IPR012766">
    <property type="entry name" value="Trehalose_OtsA"/>
</dbReference>
<dbReference type="EMBL" id="CP010415">
    <property type="protein sequence ID" value="AJE20322.1"/>
    <property type="molecule type" value="Genomic_DNA"/>
</dbReference>